<dbReference type="SUPFAM" id="SSF161098">
    <property type="entry name" value="MetI-like"/>
    <property type="match status" value="1"/>
</dbReference>
<dbReference type="InterPro" id="IPR045621">
    <property type="entry name" value="BPD_transp_1_N"/>
</dbReference>
<feature type="transmembrane region" description="Helical" evidence="7">
    <location>
        <begin position="183"/>
        <end position="204"/>
    </location>
</feature>
<feature type="transmembrane region" description="Helical" evidence="7">
    <location>
        <begin position="242"/>
        <end position="268"/>
    </location>
</feature>
<name>A0A2V1K4V5_9BURK</name>
<dbReference type="GO" id="GO:0005886">
    <property type="term" value="C:plasma membrane"/>
    <property type="evidence" value="ECO:0007669"/>
    <property type="project" value="UniProtKB-SubCell"/>
</dbReference>
<comment type="similarity">
    <text evidence="7">Belongs to the binding-protein-dependent transport system permease family.</text>
</comment>
<evidence type="ECO:0000313" key="9">
    <source>
        <dbReference type="EMBL" id="PWF23910.1"/>
    </source>
</evidence>
<dbReference type="InterPro" id="IPR000515">
    <property type="entry name" value="MetI-like"/>
</dbReference>
<dbReference type="AlphaFoldDB" id="A0A2V1K4V5"/>
<dbReference type="InterPro" id="IPR035906">
    <property type="entry name" value="MetI-like_sf"/>
</dbReference>
<dbReference type="RefSeq" id="WP_109061189.1">
    <property type="nucleotide sequence ID" value="NZ_QETA01000002.1"/>
</dbReference>
<keyword evidence="6 7" id="KW-0472">Membrane</keyword>
<keyword evidence="10" id="KW-1185">Reference proteome</keyword>
<dbReference type="GO" id="GO:0071916">
    <property type="term" value="F:dipeptide transmembrane transporter activity"/>
    <property type="evidence" value="ECO:0007669"/>
    <property type="project" value="TreeGrafter"/>
</dbReference>
<dbReference type="PANTHER" id="PTHR43163:SF6">
    <property type="entry name" value="DIPEPTIDE TRANSPORT SYSTEM PERMEASE PROTEIN DPPB-RELATED"/>
    <property type="match status" value="1"/>
</dbReference>
<organism evidence="9 10">
    <name type="scientific">Corticimicrobacter populi</name>
    <dbReference type="NCBI Taxonomy" id="2175229"/>
    <lineage>
        <taxon>Bacteria</taxon>
        <taxon>Pseudomonadati</taxon>
        <taxon>Pseudomonadota</taxon>
        <taxon>Betaproteobacteria</taxon>
        <taxon>Burkholderiales</taxon>
        <taxon>Alcaligenaceae</taxon>
        <taxon>Corticimicrobacter</taxon>
    </lineage>
</organism>
<sequence length="320" mass="34058">MRQDGWAGALVFLAKRVLAMLPVLLVVAVAVFMIVRLAPGDPAAVIGGNGATAEDLARIRERLGLDLPILVQFLQWGGAVLGGDLGHSFFMNRPVSALILQRLEPTLALTVGTLLLSVLVAVPLGALAAWRGGWLDRGLMAFSVTGFSIPVFVLGYVLIYLLALQLHWLPALGYRRLEGGGGAWLRHLVLPCLTLSVAYVALLARVTRVAVCEALAEDFVRTARAKGASAMRVLCVHALRNAAVPILTVIGVSAAMLLGGVVVTETIFAIPGLGLLTVDAVLNRDFPVLQGLVLCFAAGYVLLNLLVDIGYMLLDPRIRY</sequence>
<reference evidence="10" key="1">
    <citation type="submission" date="2018-05" db="EMBL/GenBank/DDBJ databases">
        <authorList>
            <person name="Li Y."/>
        </authorList>
    </citation>
    <scope>NUCLEOTIDE SEQUENCE [LARGE SCALE GENOMIC DNA]</scope>
    <source>
        <strain evidence="10">3d-2-2</strain>
    </source>
</reference>
<evidence type="ECO:0000256" key="4">
    <source>
        <dbReference type="ARBA" id="ARBA00022692"/>
    </source>
</evidence>
<keyword evidence="2 7" id="KW-0813">Transport</keyword>
<gene>
    <name evidence="9" type="ORF">DD235_06145</name>
</gene>
<dbReference type="Gene3D" id="1.10.3720.10">
    <property type="entry name" value="MetI-like"/>
    <property type="match status" value="1"/>
</dbReference>
<feature type="transmembrane region" description="Helical" evidence="7">
    <location>
        <begin position="288"/>
        <end position="314"/>
    </location>
</feature>
<feature type="domain" description="ABC transmembrane type-1" evidence="8">
    <location>
        <begin position="103"/>
        <end position="307"/>
    </location>
</feature>
<evidence type="ECO:0000313" key="10">
    <source>
        <dbReference type="Proteomes" id="UP000245212"/>
    </source>
</evidence>
<dbReference type="EMBL" id="QETA01000002">
    <property type="protein sequence ID" value="PWF23910.1"/>
    <property type="molecule type" value="Genomic_DNA"/>
</dbReference>
<feature type="transmembrane region" description="Helical" evidence="7">
    <location>
        <begin position="139"/>
        <end position="163"/>
    </location>
</feature>
<comment type="caution">
    <text evidence="9">The sequence shown here is derived from an EMBL/GenBank/DDBJ whole genome shotgun (WGS) entry which is preliminary data.</text>
</comment>
<evidence type="ECO:0000256" key="6">
    <source>
        <dbReference type="ARBA" id="ARBA00023136"/>
    </source>
</evidence>
<dbReference type="Pfam" id="PF00528">
    <property type="entry name" value="BPD_transp_1"/>
    <property type="match status" value="1"/>
</dbReference>
<evidence type="ECO:0000256" key="3">
    <source>
        <dbReference type="ARBA" id="ARBA00022475"/>
    </source>
</evidence>
<proteinExistence type="inferred from homology"/>
<evidence type="ECO:0000256" key="2">
    <source>
        <dbReference type="ARBA" id="ARBA00022448"/>
    </source>
</evidence>
<evidence type="ECO:0000256" key="5">
    <source>
        <dbReference type="ARBA" id="ARBA00022989"/>
    </source>
</evidence>
<dbReference type="PROSITE" id="PS50928">
    <property type="entry name" value="ABC_TM1"/>
    <property type="match status" value="1"/>
</dbReference>
<keyword evidence="5 7" id="KW-1133">Transmembrane helix</keyword>
<evidence type="ECO:0000256" key="7">
    <source>
        <dbReference type="RuleBase" id="RU363032"/>
    </source>
</evidence>
<feature type="transmembrane region" description="Helical" evidence="7">
    <location>
        <begin position="12"/>
        <end position="35"/>
    </location>
</feature>
<evidence type="ECO:0000259" key="8">
    <source>
        <dbReference type="PROSITE" id="PS50928"/>
    </source>
</evidence>
<keyword evidence="3" id="KW-1003">Cell membrane</keyword>
<dbReference type="Pfam" id="PF19300">
    <property type="entry name" value="BPD_transp_1_N"/>
    <property type="match status" value="1"/>
</dbReference>
<dbReference type="Proteomes" id="UP000245212">
    <property type="component" value="Unassembled WGS sequence"/>
</dbReference>
<protein>
    <submittedName>
        <fullName evidence="9">Peptide ABC transporter</fullName>
    </submittedName>
</protein>
<comment type="subcellular location">
    <subcellularLocation>
        <location evidence="1 7">Cell membrane</location>
        <topology evidence="1 7">Multi-pass membrane protein</topology>
    </subcellularLocation>
</comment>
<keyword evidence="4 7" id="KW-0812">Transmembrane</keyword>
<dbReference type="PANTHER" id="PTHR43163">
    <property type="entry name" value="DIPEPTIDE TRANSPORT SYSTEM PERMEASE PROTEIN DPPB-RELATED"/>
    <property type="match status" value="1"/>
</dbReference>
<feature type="transmembrane region" description="Helical" evidence="7">
    <location>
        <begin position="107"/>
        <end position="127"/>
    </location>
</feature>
<accession>A0A2V1K4V5</accession>
<evidence type="ECO:0000256" key="1">
    <source>
        <dbReference type="ARBA" id="ARBA00004651"/>
    </source>
</evidence>
<dbReference type="CDD" id="cd06261">
    <property type="entry name" value="TM_PBP2"/>
    <property type="match status" value="1"/>
</dbReference>